<dbReference type="InterPro" id="IPR013785">
    <property type="entry name" value="Aldolase_TIM"/>
</dbReference>
<evidence type="ECO:0000256" key="3">
    <source>
        <dbReference type="ARBA" id="ARBA00023002"/>
    </source>
</evidence>
<keyword evidence="6" id="KW-0630">Potassium</keyword>
<accession>A0A1G2C8I3</accession>
<dbReference type="PANTHER" id="PTHR11911">
    <property type="entry name" value="INOSINE-5-MONOPHOSPHATE DEHYDROGENASE RELATED"/>
    <property type="match status" value="1"/>
</dbReference>
<dbReference type="Gene3D" id="3.20.20.70">
    <property type="entry name" value="Aldolase class I"/>
    <property type="match status" value="1"/>
</dbReference>
<dbReference type="SUPFAM" id="SSF51412">
    <property type="entry name" value="Inosine monophosphate dehydrogenase (IMPDH)"/>
    <property type="match status" value="1"/>
</dbReference>
<dbReference type="InterPro" id="IPR005990">
    <property type="entry name" value="IMP_DH"/>
</dbReference>
<dbReference type="AlphaFoldDB" id="A0A1G2C8I3"/>
<dbReference type="GO" id="GO:0046872">
    <property type="term" value="F:metal ion binding"/>
    <property type="evidence" value="ECO:0007669"/>
    <property type="project" value="UniProtKB-KW"/>
</dbReference>
<dbReference type="InterPro" id="IPR001093">
    <property type="entry name" value="IMP_DH_GMPRt"/>
</dbReference>
<evidence type="ECO:0000256" key="2">
    <source>
        <dbReference type="ARBA" id="ARBA00022723"/>
    </source>
</evidence>
<feature type="binding site" description="in other chain" evidence="6">
    <location>
        <position position="300"/>
    </location>
    <ligand>
        <name>K(+)</name>
        <dbReference type="ChEBI" id="CHEBI:29103"/>
        <note>ligand shared between two tetrameric partners</note>
    </ligand>
</feature>
<evidence type="ECO:0000256" key="5">
    <source>
        <dbReference type="PIRSR" id="PIRSR000130-3"/>
    </source>
</evidence>
<keyword evidence="2" id="KW-0479">Metal-binding</keyword>
<dbReference type="Pfam" id="PF00571">
    <property type="entry name" value="CBS"/>
    <property type="match status" value="2"/>
</dbReference>
<comment type="similarity">
    <text evidence="1">Belongs to the IMPDH/GMPR family.</text>
</comment>
<dbReference type="FunFam" id="3.20.20.70:FF:000424">
    <property type="entry name" value="Inosine-5'-monophosphate dehydrogenase 2"/>
    <property type="match status" value="1"/>
</dbReference>
<dbReference type="GO" id="GO:0006183">
    <property type="term" value="P:GTP biosynthetic process"/>
    <property type="evidence" value="ECO:0007669"/>
    <property type="project" value="TreeGrafter"/>
</dbReference>
<comment type="caution">
    <text evidence="9">The sequence shown here is derived from an EMBL/GenBank/DDBJ whole genome shotgun (WGS) entry which is preliminary data.</text>
</comment>
<name>A0A1G2C8I3_9BACT</name>
<evidence type="ECO:0000256" key="7">
    <source>
        <dbReference type="PROSITE-ProRule" id="PRU00703"/>
    </source>
</evidence>
<dbReference type="SMART" id="SM01240">
    <property type="entry name" value="IMPDH"/>
    <property type="match status" value="1"/>
</dbReference>
<dbReference type="Proteomes" id="UP000176349">
    <property type="component" value="Unassembled WGS sequence"/>
</dbReference>
<reference evidence="9 10" key="1">
    <citation type="journal article" date="2016" name="Nat. Commun.">
        <title>Thousands of microbial genomes shed light on interconnected biogeochemical processes in an aquifer system.</title>
        <authorList>
            <person name="Anantharaman K."/>
            <person name="Brown C.T."/>
            <person name="Hug L.A."/>
            <person name="Sharon I."/>
            <person name="Castelle C.J."/>
            <person name="Probst A.J."/>
            <person name="Thomas B.C."/>
            <person name="Singh A."/>
            <person name="Wilkins M.J."/>
            <person name="Karaoz U."/>
            <person name="Brodie E.L."/>
            <person name="Williams K.H."/>
            <person name="Hubbard S.S."/>
            <person name="Banfield J.F."/>
        </authorList>
    </citation>
    <scope>NUCLEOTIDE SEQUENCE [LARGE SCALE GENOMIC DNA]</scope>
</reference>
<evidence type="ECO:0000256" key="1">
    <source>
        <dbReference type="ARBA" id="ARBA00005502"/>
    </source>
</evidence>
<dbReference type="GO" id="GO:0003938">
    <property type="term" value="F:IMP dehydrogenase activity"/>
    <property type="evidence" value="ECO:0007669"/>
    <property type="project" value="InterPro"/>
</dbReference>
<sequence length="469" mass="50860">MGVTFRDVYFPERYSDIRSRAEIGDFSTDLAGITLNIPFIAANMESVVGAELAVALEREGGLAIPPQTLPLERRLAMLEQIRRADSAFIEKPLCIRLNRSLKDAKQVMREFKVNTLIVVDAKNRPVGVLSGRDWRYESDENAVVKELMGGGRIRTLITAPHGISFARAAEILRKNRIEKLPLIDTKGALAGLITAHGLFYSTYHPRAMRDGKGQFLRIGSIGVGRTFAAKHLREVEAQAEKGIAALLIDTARACSVNTEEAVKQIKKRFKLPLIVGNVSTALGAKHLFEWGADAVKVNQGRGHVCRTSEIGVGTPQITAIAECKAIADLYGGQVIGDGGMKSPGDMVKALIAGADALMTGYQFVRTRESAAPLQFNKDGLPIKIYEGSASFAAQAKRVGTGTLDHLRRPEGVAEEVVVTGTVAEQVEDLLNGFRSAMSYLGVRSLKDLREKGVLKLQTAAGHFEGIKKA</sequence>
<feature type="binding site" description="in other chain" evidence="6">
    <location>
        <position position="305"/>
    </location>
    <ligand>
        <name>K(+)</name>
        <dbReference type="ChEBI" id="CHEBI:29103"/>
        <note>ligand shared between two tetrameric partners</note>
    </ligand>
</feature>
<evidence type="ECO:0000313" key="10">
    <source>
        <dbReference type="Proteomes" id="UP000176349"/>
    </source>
</evidence>
<proteinExistence type="inferred from homology"/>
<feature type="domain" description="CBS" evidence="8">
    <location>
        <begin position="152"/>
        <end position="208"/>
    </location>
</feature>
<protein>
    <recommendedName>
        <fullName evidence="8">CBS domain-containing protein</fullName>
    </recommendedName>
</protein>
<dbReference type="PIRSF" id="PIRSF000130">
    <property type="entry name" value="IMPDH"/>
    <property type="match status" value="1"/>
</dbReference>
<dbReference type="SMART" id="SM00116">
    <property type="entry name" value="CBS"/>
    <property type="match status" value="2"/>
</dbReference>
<evidence type="ECO:0000256" key="6">
    <source>
        <dbReference type="PIRSR" id="PIRSR000130-4"/>
    </source>
</evidence>
<evidence type="ECO:0000313" key="9">
    <source>
        <dbReference type="EMBL" id="OGY97526.1"/>
    </source>
</evidence>
<dbReference type="EMBL" id="MHKV01000007">
    <property type="protein sequence ID" value="OGY97526.1"/>
    <property type="molecule type" value="Genomic_DNA"/>
</dbReference>
<organism evidence="9 10">
    <name type="scientific">Candidatus Liptonbacteria bacterium GWC1_60_9</name>
    <dbReference type="NCBI Taxonomy" id="1798645"/>
    <lineage>
        <taxon>Bacteria</taxon>
        <taxon>Candidatus Liptoniibacteriota</taxon>
    </lineage>
</organism>
<dbReference type="InterPro" id="IPR046342">
    <property type="entry name" value="CBS_dom_sf"/>
</dbReference>
<dbReference type="Pfam" id="PF00478">
    <property type="entry name" value="IMPDH"/>
    <property type="match status" value="1"/>
</dbReference>
<dbReference type="PANTHER" id="PTHR11911:SF111">
    <property type="entry name" value="INOSINE-5'-MONOPHOSPHATE DEHYDROGENASE"/>
    <property type="match status" value="1"/>
</dbReference>
<dbReference type="InterPro" id="IPR000644">
    <property type="entry name" value="CBS_dom"/>
</dbReference>
<feature type="binding site" evidence="5">
    <location>
        <begin position="249"/>
        <end position="251"/>
    </location>
    <ligand>
        <name>NAD(+)</name>
        <dbReference type="ChEBI" id="CHEBI:57540"/>
    </ligand>
</feature>
<evidence type="ECO:0000256" key="4">
    <source>
        <dbReference type="ARBA" id="ARBA00023122"/>
    </source>
</evidence>
<feature type="domain" description="CBS" evidence="8">
    <location>
        <begin position="88"/>
        <end position="146"/>
    </location>
</feature>
<gene>
    <name evidence="9" type="ORF">A2128_02075</name>
</gene>
<keyword evidence="5" id="KW-0520">NAD</keyword>
<keyword evidence="3" id="KW-0560">Oxidoreductase</keyword>
<dbReference type="CDD" id="cd04601">
    <property type="entry name" value="CBS_pair_IMPDH"/>
    <property type="match status" value="1"/>
</dbReference>
<feature type="binding site" description="in other chain" evidence="6">
    <location>
        <position position="302"/>
    </location>
    <ligand>
        <name>K(+)</name>
        <dbReference type="ChEBI" id="CHEBI:29103"/>
        <note>ligand shared between two tetrameric partners</note>
    </ligand>
</feature>
<dbReference type="SUPFAM" id="SSF54631">
    <property type="entry name" value="CBS-domain pair"/>
    <property type="match status" value="1"/>
</dbReference>
<evidence type="ECO:0000259" key="8">
    <source>
        <dbReference type="PROSITE" id="PS51371"/>
    </source>
</evidence>
<dbReference type="PROSITE" id="PS51371">
    <property type="entry name" value="CBS"/>
    <property type="match status" value="2"/>
</dbReference>
<keyword evidence="4 7" id="KW-0129">CBS domain</keyword>